<dbReference type="SUPFAM" id="SSF48264">
    <property type="entry name" value="Cytochrome P450"/>
    <property type="match status" value="1"/>
</dbReference>
<dbReference type="InterPro" id="IPR002397">
    <property type="entry name" value="Cyt_P450_B"/>
</dbReference>
<organism evidence="3">
    <name type="scientific">Paraconexibacter sp. AEG42_29</name>
    <dbReference type="NCBI Taxonomy" id="2997339"/>
    <lineage>
        <taxon>Bacteria</taxon>
        <taxon>Bacillati</taxon>
        <taxon>Actinomycetota</taxon>
        <taxon>Thermoleophilia</taxon>
        <taxon>Solirubrobacterales</taxon>
        <taxon>Paraconexibacteraceae</taxon>
        <taxon>Paraconexibacter</taxon>
    </lineage>
</organism>
<dbReference type="GO" id="GO:0020037">
    <property type="term" value="F:heme binding"/>
    <property type="evidence" value="ECO:0007669"/>
    <property type="project" value="InterPro"/>
</dbReference>
<comment type="similarity">
    <text evidence="1 2">Belongs to the cytochrome P450 family.</text>
</comment>
<accession>A0AAU7B3S1</accession>
<dbReference type="PANTHER" id="PTHR46696:SF3">
    <property type="entry name" value="PULCHERRIMINIC ACID SYNTHASE"/>
    <property type="match status" value="1"/>
</dbReference>
<dbReference type="KEGG" id="parq:DSM112329_05425"/>
<name>A0AAU7B3S1_9ACTN</name>
<dbReference type="EMBL" id="CP114014">
    <property type="protein sequence ID" value="XAY08524.1"/>
    <property type="molecule type" value="Genomic_DNA"/>
</dbReference>
<keyword evidence="2 3" id="KW-0560">Oxidoreductase</keyword>
<proteinExistence type="inferred from homology"/>
<gene>
    <name evidence="3" type="primary">pikC_2</name>
    <name evidence="3" type="ORF">DSM112329_05425</name>
</gene>
<evidence type="ECO:0000256" key="2">
    <source>
        <dbReference type="RuleBase" id="RU000461"/>
    </source>
</evidence>
<dbReference type="AlphaFoldDB" id="A0AAU7B3S1"/>
<sequence length="431" mass="47127">MSTEASGALNPMDPDVMRCPFGYYADLHADEAGARDEGPLGWVVAGHGDIAKITVDTKGFSSSFYGPDGPQLTGVSPEPYTDEVQKLRDALHPLENALFSCDPPTHTRQKAIAIKSLNAHRIRGLEPLMRTEANALVDAFIDDGRCDFYEQFAIWLPLILISHTLGCDRDDLKTFKVWTDHIADGYLSVLDNPQRVAVLKSVREYQDYMLPRIEARRSEPTDDLLSALVNTKIDPDDEALQGQELAGPRQLTTAEVLAAVSQLLAAGNHTTTNLLANTMVLLVEHPEAMAALKADPSLIPQALDESLRRDAPLRATYRVTTREAEVGGTTIPPGCLVPMMWGGAGHDPDVFPDPQAFDIHRPNAKKHLSFGQGPHFCVGSQLARAQSRIAFEVLLSRLDDISFAGGVAPVRAPQFPFTSYESLQLEFHKAG</sequence>
<keyword evidence="2" id="KW-0408">Iron</keyword>
<dbReference type="EC" id="1.14.15.33" evidence="3"/>
<evidence type="ECO:0000313" key="3">
    <source>
        <dbReference type="EMBL" id="XAY08524.1"/>
    </source>
</evidence>
<keyword evidence="2" id="KW-0349">Heme</keyword>
<dbReference type="PRINTS" id="PR00359">
    <property type="entry name" value="BP450"/>
</dbReference>
<protein>
    <submittedName>
        <fullName evidence="3">Cytochrome P450 monooxygenase PikC</fullName>
        <ecNumber evidence="3">1.14.15.33</ecNumber>
    </submittedName>
</protein>
<reference evidence="3" key="1">
    <citation type="submission" date="2022-12" db="EMBL/GenBank/DDBJ databases">
        <title>Paraconexibacter alkalitolerans sp. nov. and Baekduia alba sp. nov., isolated from soil and emended description of the genera Paraconexibacter (Chun et al., 2020) and Baekduia (An et al., 2020).</title>
        <authorList>
            <person name="Vieira S."/>
            <person name="Huber K.J."/>
            <person name="Geppert A."/>
            <person name="Wolf J."/>
            <person name="Neumann-Schaal M."/>
            <person name="Muesken M."/>
            <person name="Overmann J."/>
        </authorList>
    </citation>
    <scope>NUCLEOTIDE SEQUENCE</scope>
    <source>
        <strain evidence="3">AEG42_29</strain>
    </source>
</reference>
<dbReference type="Pfam" id="PF00067">
    <property type="entry name" value="p450"/>
    <property type="match status" value="1"/>
</dbReference>
<dbReference type="GO" id="GO:0016705">
    <property type="term" value="F:oxidoreductase activity, acting on paired donors, with incorporation or reduction of molecular oxygen"/>
    <property type="evidence" value="ECO:0007669"/>
    <property type="project" value="InterPro"/>
</dbReference>
<dbReference type="InterPro" id="IPR001128">
    <property type="entry name" value="Cyt_P450"/>
</dbReference>
<evidence type="ECO:0000256" key="1">
    <source>
        <dbReference type="ARBA" id="ARBA00010617"/>
    </source>
</evidence>
<dbReference type="PANTHER" id="PTHR46696">
    <property type="entry name" value="P450, PUTATIVE (EUROFUNG)-RELATED"/>
    <property type="match status" value="1"/>
</dbReference>
<dbReference type="Gene3D" id="1.10.630.10">
    <property type="entry name" value="Cytochrome P450"/>
    <property type="match status" value="1"/>
</dbReference>
<keyword evidence="2" id="KW-0479">Metal-binding</keyword>
<dbReference type="InterPro" id="IPR017972">
    <property type="entry name" value="Cyt_P450_CS"/>
</dbReference>
<dbReference type="InterPro" id="IPR036396">
    <property type="entry name" value="Cyt_P450_sf"/>
</dbReference>
<dbReference type="GO" id="GO:0004497">
    <property type="term" value="F:monooxygenase activity"/>
    <property type="evidence" value="ECO:0007669"/>
    <property type="project" value="UniProtKB-KW"/>
</dbReference>
<dbReference type="RefSeq" id="WP_354699703.1">
    <property type="nucleotide sequence ID" value="NZ_CP114014.1"/>
</dbReference>
<dbReference type="GO" id="GO:0005506">
    <property type="term" value="F:iron ion binding"/>
    <property type="evidence" value="ECO:0007669"/>
    <property type="project" value="InterPro"/>
</dbReference>
<dbReference type="PROSITE" id="PS00086">
    <property type="entry name" value="CYTOCHROME_P450"/>
    <property type="match status" value="1"/>
</dbReference>
<keyword evidence="2 3" id="KW-0503">Monooxygenase</keyword>